<feature type="region of interest" description="Disordered" evidence="1">
    <location>
        <begin position="205"/>
        <end position="246"/>
    </location>
</feature>
<name>A0A0C3FC12_PILCF</name>
<dbReference type="AlphaFoldDB" id="A0A0C3FC12"/>
<accession>A0A0C3FC12</accession>
<organism evidence="2 3">
    <name type="scientific">Piloderma croceum (strain F 1598)</name>
    <dbReference type="NCBI Taxonomy" id="765440"/>
    <lineage>
        <taxon>Eukaryota</taxon>
        <taxon>Fungi</taxon>
        <taxon>Dikarya</taxon>
        <taxon>Basidiomycota</taxon>
        <taxon>Agaricomycotina</taxon>
        <taxon>Agaricomycetes</taxon>
        <taxon>Agaricomycetidae</taxon>
        <taxon>Atheliales</taxon>
        <taxon>Atheliaceae</taxon>
        <taxon>Piloderma</taxon>
    </lineage>
</organism>
<evidence type="ECO:0000313" key="2">
    <source>
        <dbReference type="EMBL" id="KIM82135.1"/>
    </source>
</evidence>
<feature type="region of interest" description="Disordered" evidence="1">
    <location>
        <begin position="43"/>
        <end position="68"/>
    </location>
</feature>
<evidence type="ECO:0000256" key="1">
    <source>
        <dbReference type="SAM" id="MobiDB-lite"/>
    </source>
</evidence>
<dbReference type="InParanoid" id="A0A0C3FC12"/>
<dbReference type="HOGENOM" id="CLU_746198_0_0_1"/>
<evidence type="ECO:0000313" key="3">
    <source>
        <dbReference type="Proteomes" id="UP000054166"/>
    </source>
</evidence>
<feature type="compositionally biased region" description="Polar residues" evidence="1">
    <location>
        <begin position="227"/>
        <end position="236"/>
    </location>
</feature>
<dbReference type="Proteomes" id="UP000054166">
    <property type="component" value="Unassembled WGS sequence"/>
</dbReference>
<reference evidence="3" key="2">
    <citation type="submission" date="2015-01" db="EMBL/GenBank/DDBJ databases">
        <title>Evolutionary Origins and Diversification of the Mycorrhizal Mutualists.</title>
        <authorList>
            <consortium name="DOE Joint Genome Institute"/>
            <consortium name="Mycorrhizal Genomics Consortium"/>
            <person name="Kohler A."/>
            <person name="Kuo A."/>
            <person name="Nagy L.G."/>
            <person name="Floudas D."/>
            <person name="Copeland A."/>
            <person name="Barry K.W."/>
            <person name="Cichocki N."/>
            <person name="Veneault-Fourrey C."/>
            <person name="LaButti K."/>
            <person name="Lindquist E.A."/>
            <person name="Lipzen A."/>
            <person name="Lundell T."/>
            <person name="Morin E."/>
            <person name="Murat C."/>
            <person name="Riley R."/>
            <person name="Ohm R."/>
            <person name="Sun H."/>
            <person name="Tunlid A."/>
            <person name="Henrissat B."/>
            <person name="Grigoriev I.V."/>
            <person name="Hibbett D.S."/>
            <person name="Martin F."/>
        </authorList>
    </citation>
    <scope>NUCLEOTIDE SEQUENCE [LARGE SCALE GENOMIC DNA]</scope>
    <source>
        <strain evidence="3">F 1598</strain>
    </source>
</reference>
<feature type="compositionally biased region" description="Acidic residues" evidence="1">
    <location>
        <begin position="205"/>
        <end position="216"/>
    </location>
</feature>
<reference evidence="2 3" key="1">
    <citation type="submission" date="2014-04" db="EMBL/GenBank/DDBJ databases">
        <authorList>
            <consortium name="DOE Joint Genome Institute"/>
            <person name="Kuo A."/>
            <person name="Tarkka M."/>
            <person name="Buscot F."/>
            <person name="Kohler A."/>
            <person name="Nagy L.G."/>
            <person name="Floudas D."/>
            <person name="Copeland A."/>
            <person name="Barry K.W."/>
            <person name="Cichocki N."/>
            <person name="Veneault-Fourrey C."/>
            <person name="LaButti K."/>
            <person name="Lindquist E.A."/>
            <person name="Lipzen A."/>
            <person name="Lundell T."/>
            <person name="Morin E."/>
            <person name="Murat C."/>
            <person name="Sun H."/>
            <person name="Tunlid A."/>
            <person name="Henrissat B."/>
            <person name="Grigoriev I.V."/>
            <person name="Hibbett D.S."/>
            <person name="Martin F."/>
            <person name="Nordberg H.P."/>
            <person name="Cantor M.N."/>
            <person name="Hua S.X."/>
        </authorList>
    </citation>
    <scope>NUCLEOTIDE SEQUENCE [LARGE SCALE GENOMIC DNA]</scope>
    <source>
        <strain evidence="2 3">F 1598</strain>
    </source>
</reference>
<sequence>MPKPPLPVFPLRKAAKVCKERQQANLGQNIGRNIFDPAVAYNKHKKSGSEKQQKDALPSKHAKITTQSVKAQKKEKQLEYTLALVENTTKVDQRIYQMPSGTWCVAFSPLHLCLFPDESQQNAELVLVRTYSEHLPYAFFNTYQDQQCCKGYPEEKKGGFVTGKDLECMEEIHRHAQQFKKVIFIAGSANSNSLILLDDGEAVDDNEDISEEDDNGTSDATSKESNPDIQMGSLNASDADIKDDPNGFDDFIHPDSPMQSPVPEIVHLSVNVWPIVVTPPFAQAHNVIAKLNFILKQAEAPSGSIQWTVISVLQDTRDNFFPTLQFLIDLGELQHPLNGAETTQEDFDQLFWANFHLGPHGLHPIIGILIY</sequence>
<proteinExistence type="predicted"/>
<keyword evidence="3" id="KW-1185">Reference proteome</keyword>
<protein>
    <submittedName>
        <fullName evidence="2">Uncharacterized protein</fullName>
    </submittedName>
</protein>
<dbReference type="EMBL" id="KN832995">
    <property type="protein sequence ID" value="KIM82135.1"/>
    <property type="molecule type" value="Genomic_DNA"/>
</dbReference>
<gene>
    <name evidence="2" type="ORF">PILCRDRAFT_7995</name>
</gene>
<feature type="compositionally biased region" description="Basic and acidic residues" evidence="1">
    <location>
        <begin position="47"/>
        <end position="58"/>
    </location>
</feature>